<feature type="region of interest" description="Disordered" evidence="1">
    <location>
        <begin position="24"/>
        <end position="54"/>
    </location>
</feature>
<comment type="caution">
    <text evidence="3">The sequence shown here is derived from an EMBL/GenBank/DDBJ whole genome shotgun (WGS) entry which is preliminary data.</text>
</comment>
<reference evidence="4" key="1">
    <citation type="journal article" date="2019" name="Int. J. Syst. Evol. Microbiol.">
        <title>The Global Catalogue of Microorganisms (GCM) 10K type strain sequencing project: providing services to taxonomists for standard genome sequencing and annotation.</title>
        <authorList>
            <consortium name="The Broad Institute Genomics Platform"/>
            <consortium name="The Broad Institute Genome Sequencing Center for Infectious Disease"/>
            <person name="Wu L."/>
            <person name="Ma J."/>
        </authorList>
    </citation>
    <scope>NUCLEOTIDE SEQUENCE [LARGE SCALE GENOMIC DNA]</scope>
    <source>
        <strain evidence="4">NBRC 110107</strain>
    </source>
</reference>
<keyword evidence="4" id="KW-1185">Reference proteome</keyword>
<sequence>MVTAALLAAVLLLDGGQVAVIAGTPPPAEARPADAPEGPEGDTRRVCRLERATG</sequence>
<name>A0ABQ6BM09_9CAUL</name>
<dbReference type="EMBL" id="BSOY01000054">
    <property type="protein sequence ID" value="GLS02165.1"/>
    <property type="molecule type" value="Genomic_DNA"/>
</dbReference>
<protein>
    <submittedName>
        <fullName evidence="3">Uncharacterized protein</fullName>
    </submittedName>
</protein>
<evidence type="ECO:0000313" key="3">
    <source>
        <dbReference type="EMBL" id="GLS02165.1"/>
    </source>
</evidence>
<evidence type="ECO:0000256" key="2">
    <source>
        <dbReference type="SAM" id="SignalP"/>
    </source>
</evidence>
<feature type="compositionally biased region" description="Basic and acidic residues" evidence="1">
    <location>
        <begin position="41"/>
        <end position="54"/>
    </location>
</feature>
<proteinExistence type="predicted"/>
<feature type="chain" id="PRO_5045316243" evidence="2">
    <location>
        <begin position="20"/>
        <end position="54"/>
    </location>
</feature>
<dbReference type="RefSeq" id="WP_284223040.1">
    <property type="nucleotide sequence ID" value="NZ_BSOY01000054.1"/>
</dbReference>
<accession>A0ABQ6BM09</accession>
<evidence type="ECO:0000313" key="4">
    <source>
        <dbReference type="Proteomes" id="UP001156921"/>
    </source>
</evidence>
<gene>
    <name evidence="3" type="ORF">GCM10007859_21860</name>
</gene>
<feature type="signal peptide" evidence="2">
    <location>
        <begin position="1"/>
        <end position="19"/>
    </location>
</feature>
<dbReference type="Proteomes" id="UP001156921">
    <property type="component" value="Unassembled WGS sequence"/>
</dbReference>
<keyword evidence="2" id="KW-0732">Signal</keyword>
<organism evidence="3 4">
    <name type="scientific">Brevundimonas denitrificans</name>
    <dbReference type="NCBI Taxonomy" id="1443434"/>
    <lineage>
        <taxon>Bacteria</taxon>
        <taxon>Pseudomonadati</taxon>
        <taxon>Pseudomonadota</taxon>
        <taxon>Alphaproteobacteria</taxon>
        <taxon>Caulobacterales</taxon>
        <taxon>Caulobacteraceae</taxon>
        <taxon>Brevundimonas</taxon>
    </lineage>
</organism>
<evidence type="ECO:0000256" key="1">
    <source>
        <dbReference type="SAM" id="MobiDB-lite"/>
    </source>
</evidence>